<evidence type="ECO:0000256" key="1">
    <source>
        <dbReference type="ARBA" id="ARBA00001946"/>
    </source>
</evidence>
<evidence type="ECO:0000256" key="4">
    <source>
        <dbReference type="ARBA" id="ARBA00010561"/>
    </source>
</evidence>
<evidence type="ECO:0000256" key="18">
    <source>
        <dbReference type="ARBA" id="ARBA00049504"/>
    </source>
</evidence>
<keyword evidence="9 19" id="KW-0808">Transferase</keyword>
<dbReference type="AlphaFoldDB" id="A0A7W6RBE1"/>
<dbReference type="GO" id="GO:0008818">
    <property type="term" value="F:cobalamin 5'-phosphate synthase activity"/>
    <property type="evidence" value="ECO:0007669"/>
    <property type="project" value="UniProtKB-UniRule"/>
</dbReference>
<evidence type="ECO:0000256" key="19">
    <source>
        <dbReference type="HAMAP-Rule" id="MF_00719"/>
    </source>
</evidence>
<keyword evidence="7 19" id="KW-1003">Cell membrane</keyword>
<comment type="function">
    <text evidence="14 19">Joins adenosylcobinamide-GDP and alpha-ribazole to generate adenosylcobalamin (Ado-cobalamin). Also synthesizes adenosylcobalamin 5'-phosphate from adenosylcobinamide-GDP and alpha-ribazole 5'-phosphate.</text>
</comment>
<feature type="transmembrane region" description="Helical" evidence="19">
    <location>
        <begin position="121"/>
        <end position="143"/>
    </location>
</feature>
<dbReference type="EC" id="2.7.8.26" evidence="5 19"/>
<keyword evidence="13 19" id="KW-0472">Membrane</keyword>
<evidence type="ECO:0000256" key="7">
    <source>
        <dbReference type="ARBA" id="ARBA00022475"/>
    </source>
</evidence>
<comment type="catalytic activity">
    <reaction evidence="18 19">
        <text>alpha-ribazole 5'-phosphate + adenosylcob(III)inamide-GDP = adenosylcob(III)alamin 5'-phosphate + GMP + H(+)</text>
        <dbReference type="Rhea" id="RHEA:23560"/>
        <dbReference type="ChEBI" id="CHEBI:15378"/>
        <dbReference type="ChEBI" id="CHEBI:57918"/>
        <dbReference type="ChEBI" id="CHEBI:58115"/>
        <dbReference type="ChEBI" id="CHEBI:60487"/>
        <dbReference type="ChEBI" id="CHEBI:60493"/>
        <dbReference type="EC" id="2.7.8.26"/>
    </reaction>
</comment>
<dbReference type="Proteomes" id="UP000554286">
    <property type="component" value="Unassembled WGS sequence"/>
</dbReference>
<dbReference type="UniPathway" id="UPA00148">
    <property type="reaction ID" value="UER00238"/>
</dbReference>
<protein>
    <recommendedName>
        <fullName evidence="6 19">Adenosylcobinamide-GDP ribazoletransferase</fullName>
        <ecNumber evidence="5 19">2.7.8.26</ecNumber>
    </recommendedName>
    <alternativeName>
        <fullName evidence="16 19">Cobalamin synthase</fullName>
    </alternativeName>
    <alternativeName>
        <fullName evidence="15 19">Cobalamin-5'-phosphate synthase</fullName>
    </alternativeName>
</protein>
<keyword evidence="21" id="KW-1185">Reference proteome</keyword>
<evidence type="ECO:0000256" key="9">
    <source>
        <dbReference type="ARBA" id="ARBA00022679"/>
    </source>
</evidence>
<organism evidence="20 21">
    <name type="scientific">Roseospira visakhapatnamensis</name>
    <dbReference type="NCBI Taxonomy" id="390880"/>
    <lineage>
        <taxon>Bacteria</taxon>
        <taxon>Pseudomonadati</taxon>
        <taxon>Pseudomonadota</taxon>
        <taxon>Alphaproteobacteria</taxon>
        <taxon>Rhodospirillales</taxon>
        <taxon>Rhodospirillaceae</taxon>
        <taxon>Roseospira</taxon>
    </lineage>
</organism>
<evidence type="ECO:0000256" key="16">
    <source>
        <dbReference type="ARBA" id="ARBA00032853"/>
    </source>
</evidence>
<comment type="caution">
    <text evidence="20">The sequence shown here is derived from an EMBL/GenBank/DDBJ whole genome shotgun (WGS) entry which is preliminary data.</text>
</comment>
<reference evidence="20 21" key="1">
    <citation type="submission" date="2020-08" db="EMBL/GenBank/DDBJ databases">
        <title>Genome sequencing of Purple Non-Sulfur Bacteria from various extreme environments.</title>
        <authorList>
            <person name="Mayer M."/>
        </authorList>
    </citation>
    <scope>NUCLEOTIDE SEQUENCE [LARGE SCALE GENOMIC DNA]</scope>
    <source>
        <strain evidence="20 21">JA131</strain>
    </source>
</reference>
<dbReference type="PANTHER" id="PTHR34148:SF1">
    <property type="entry name" value="ADENOSYLCOBINAMIDE-GDP RIBAZOLETRANSFERASE"/>
    <property type="match status" value="1"/>
</dbReference>
<dbReference type="Pfam" id="PF02654">
    <property type="entry name" value="CobS"/>
    <property type="match status" value="1"/>
</dbReference>
<feature type="transmembrane region" description="Helical" evidence="19">
    <location>
        <begin position="243"/>
        <end position="263"/>
    </location>
</feature>
<proteinExistence type="inferred from homology"/>
<evidence type="ECO:0000256" key="10">
    <source>
        <dbReference type="ARBA" id="ARBA00022692"/>
    </source>
</evidence>
<keyword evidence="10 19" id="KW-0812">Transmembrane</keyword>
<evidence type="ECO:0000313" key="20">
    <source>
        <dbReference type="EMBL" id="MBB4265242.1"/>
    </source>
</evidence>
<comment type="cofactor">
    <cofactor evidence="1 19">
        <name>Mg(2+)</name>
        <dbReference type="ChEBI" id="CHEBI:18420"/>
    </cofactor>
</comment>
<gene>
    <name evidence="19" type="primary">cobS</name>
    <name evidence="20" type="ORF">GGD89_000857</name>
</gene>
<dbReference type="PANTHER" id="PTHR34148">
    <property type="entry name" value="ADENOSYLCOBINAMIDE-GDP RIBAZOLETRANSFERASE"/>
    <property type="match status" value="1"/>
</dbReference>
<dbReference type="HAMAP" id="MF_00719">
    <property type="entry name" value="CobS"/>
    <property type="match status" value="1"/>
</dbReference>
<comment type="subcellular location">
    <subcellularLocation>
        <location evidence="2 19">Cell membrane</location>
        <topology evidence="2 19">Multi-pass membrane protein</topology>
    </subcellularLocation>
</comment>
<evidence type="ECO:0000256" key="15">
    <source>
        <dbReference type="ARBA" id="ARBA00032605"/>
    </source>
</evidence>
<evidence type="ECO:0000256" key="13">
    <source>
        <dbReference type="ARBA" id="ARBA00023136"/>
    </source>
</evidence>
<evidence type="ECO:0000256" key="2">
    <source>
        <dbReference type="ARBA" id="ARBA00004651"/>
    </source>
</evidence>
<dbReference type="NCBIfam" id="TIGR00317">
    <property type="entry name" value="cobS"/>
    <property type="match status" value="1"/>
</dbReference>
<dbReference type="RefSeq" id="WP_184042859.1">
    <property type="nucleotide sequence ID" value="NZ_JACIGK010000004.1"/>
</dbReference>
<comment type="similarity">
    <text evidence="4 19">Belongs to the CobS family.</text>
</comment>
<comment type="catalytic activity">
    <reaction evidence="17 19">
        <text>alpha-ribazole + adenosylcob(III)inamide-GDP = adenosylcob(III)alamin + GMP + H(+)</text>
        <dbReference type="Rhea" id="RHEA:16049"/>
        <dbReference type="ChEBI" id="CHEBI:10329"/>
        <dbReference type="ChEBI" id="CHEBI:15378"/>
        <dbReference type="ChEBI" id="CHEBI:18408"/>
        <dbReference type="ChEBI" id="CHEBI:58115"/>
        <dbReference type="ChEBI" id="CHEBI:60487"/>
        <dbReference type="EC" id="2.7.8.26"/>
    </reaction>
</comment>
<keyword evidence="12 19" id="KW-1133">Transmembrane helix</keyword>
<evidence type="ECO:0000256" key="8">
    <source>
        <dbReference type="ARBA" id="ARBA00022573"/>
    </source>
</evidence>
<feature type="transmembrane region" description="Helical" evidence="19">
    <location>
        <begin position="47"/>
        <end position="69"/>
    </location>
</feature>
<keyword evidence="11 19" id="KW-0460">Magnesium</keyword>
<evidence type="ECO:0000256" key="17">
    <source>
        <dbReference type="ARBA" id="ARBA00048623"/>
    </source>
</evidence>
<evidence type="ECO:0000256" key="6">
    <source>
        <dbReference type="ARBA" id="ARBA00015850"/>
    </source>
</evidence>
<comment type="pathway">
    <text evidence="3 19">Cofactor biosynthesis; adenosylcobalamin biosynthesis; adenosylcobalamin from cob(II)yrinate a,c-diamide: step 7/7.</text>
</comment>
<dbReference type="GO" id="GO:0051073">
    <property type="term" value="F:adenosylcobinamide-GDP ribazoletransferase activity"/>
    <property type="evidence" value="ECO:0007669"/>
    <property type="project" value="UniProtKB-UniRule"/>
</dbReference>
<name>A0A7W6RBE1_9PROT</name>
<evidence type="ECO:0000256" key="12">
    <source>
        <dbReference type="ARBA" id="ARBA00022989"/>
    </source>
</evidence>
<dbReference type="GO" id="GO:0009236">
    <property type="term" value="P:cobalamin biosynthetic process"/>
    <property type="evidence" value="ECO:0007669"/>
    <property type="project" value="UniProtKB-UniRule"/>
</dbReference>
<keyword evidence="8 19" id="KW-0169">Cobalamin biosynthesis</keyword>
<evidence type="ECO:0000313" key="21">
    <source>
        <dbReference type="Proteomes" id="UP000554286"/>
    </source>
</evidence>
<accession>A0A7W6RBE1</accession>
<feature type="transmembrane region" description="Helical" evidence="19">
    <location>
        <begin position="214"/>
        <end position="231"/>
    </location>
</feature>
<evidence type="ECO:0000256" key="5">
    <source>
        <dbReference type="ARBA" id="ARBA00013200"/>
    </source>
</evidence>
<dbReference type="GO" id="GO:0005886">
    <property type="term" value="C:plasma membrane"/>
    <property type="evidence" value="ECO:0007669"/>
    <property type="project" value="UniProtKB-SubCell"/>
</dbReference>
<evidence type="ECO:0000256" key="3">
    <source>
        <dbReference type="ARBA" id="ARBA00004663"/>
    </source>
</evidence>
<evidence type="ECO:0000256" key="14">
    <source>
        <dbReference type="ARBA" id="ARBA00025228"/>
    </source>
</evidence>
<evidence type="ECO:0000256" key="11">
    <source>
        <dbReference type="ARBA" id="ARBA00022842"/>
    </source>
</evidence>
<dbReference type="InterPro" id="IPR003805">
    <property type="entry name" value="CobS"/>
</dbReference>
<dbReference type="EMBL" id="JACIGK010000004">
    <property type="protein sequence ID" value="MBB4265242.1"/>
    <property type="molecule type" value="Genomic_DNA"/>
</dbReference>
<sequence>MALAEPPDRAAPLRRPLNELALAVAFLTRLPWIPADWTPPLMSAAWAFPWAGALLGLVCGVVAGGAAALGAAPWLAATLGVGACMLVTGCLHEDGIGDTADGIGSGRDRARSLEILRDSRIGTYGMVAVLFSVLIRVGALAMLLEAGPWTVALPAWVLAAALGRAAGPLFMRVCPPARADGVGAGAGRPSVGGTAVAMVAPLLAGLALTPWPGGVLALLGSLPLLAWLGWLARKRLGGYTGDVIGAAILMVECAALVLLALVWC</sequence>